<evidence type="ECO:0000256" key="3">
    <source>
        <dbReference type="ARBA" id="ARBA00022448"/>
    </source>
</evidence>
<comment type="similarity">
    <text evidence="2">Belongs to the binding-protein-dependent transport system permease family. HisMQ subfamily.</text>
</comment>
<keyword evidence="6" id="KW-0029">Amino-acid transport</keyword>
<dbReference type="PANTHER" id="PTHR30614:SF41">
    <property type="entry name" value="INNER MEMBRANE AMINO-ACID ABC TRANSPORTER PERMEASE PROTEIN YHDY"/>
    <property type="match status" value="1"/>
</dbReference>
<evidence type="ECO:0000256" key="9">
    <source>
        <dbReference type="RuleBase" id="RU363032"/>
    </source>
</evidence>
<dbReference type="InterPro" id="IPR035906">
    <property type="entry name" value="MetI-like_sf"/>
</dbReference>
<feature type="transmembrane region" description="Helical" evidence="9">
    <location>
        <begin position="207"/>
        <end position="225"/>
    </location>
</feature>
<evidence type="ECO:0000313" key="12">
    <source>
        <dbReference type="Proteomes" id="UP000198641"/>
    </source>
</evidence>
<comment type="subcellular location">
    <subcellularLocation>
        <location evidence="1">Cell inner membrane</location>
        <topology evidence="1">Multi-pass membrane protein</topology>
    </subcellularLocation>
    <subcellularLocation>
        <location evidence="9">Cell membrane</location>
        <topology evidence="9">Multi-pass membrane protein</topology>
    </subcellularLocation>
</comment>
<evidence type="ECO:0000256" key="4">
    <source>
        <dbReference type="ARBA" id="ARBA00022475"/>
    </source>
</evidence>
<dbReference type="CDD" id="cd06261">
    <property type="entry name" value="TM_PBP2"/>
    <property type="match status" value="1"/>
</dbReference>
<feature type="transmembrane region" description="Helical" evidence="9">
    <location>
        <begin position="39"/>
        <end position="61"/>
    </location>
</feature>
<feature type="transmembrane region" description="Helical" evidence="9">
    <location>
        <begin position="331"/>
        <end position="352"/>
    </location>
</feature>
<keyword evidence="4" id="KW-1003">Cell membrane</keyword>
<proteinExistence type="inferred from homology"/>
<gene>
    <name evidence="11" type="ORF">SAMN05216571_105172</name>
</gene>
<dbReference type="STRING" id="284577.SAMN05216571_105172"/>
<dbReference type="SUPFAM" id="SSF161098">
    <property type="entry name" value="MetI-like"/>
    <property type="match status" value="1"/>
</dbReference>
<dbReference type="InterPro" id="IPR010065">
    <property type="entry name" value="AA_ABC_transptr_permease_3TM"/>
</dbReference>
<keyword evidence="5 9" id="KW-0812">Transmembrane</keyword>
<dbReference type="InterPro" id="IPR000515">
    <property type="entry name" value="MetI-like"/>
</dbReference>
<keyword evidence="12" id="KW-1185">Reference proteome</keyword>
<name>A0A1G7S3X4_9GAMM</name>
<keyword evidence="7 9" id="KW-1133">Transmembrane helix</keyword>
<feature type="transmembrane region" description="Helical" evidence="9">
    <location>
        <begin position="279"/>
        <end position="300"/>
    </location>
</feature>
<dbReference type="NCBIfam" id="TIGR01726">
    <property type="entry name" value="HEQRo_perm_3TM"/>
    <property type="match status" value="1"/>
</dbReference>
<dbReference type="FunFam" id="1.10.3720.10:FF:000032">
    <property type="entry name" value="General amino acid ABC transporter permease"/>
    <property type="match status" value="1"/>
</dbReference>
<dbReference type="GO" id="GO:0043190">
    <property type="term" value="C:ATP-binding cassette (ABC) transporter complex"/>
    <property type="evidence" value="ECO:0007669"/>
    <property type="project" value="InterPro"/>
</dbReference>
<reference evidence="11 12" key="1">
    <citation type="submission" date="2016-10" db="EMBL/GenBank/DDBJ databases">
        <authorList>
            <person name="de Groot N.N."/>
        </authorList>
    </citation>
    <scope>NUCLEOTIDE SEQUENCE [LARGE SCALE GENOMIC DNA]</scope>
    <source>
        <strain evidence="11 12">BH539</strain>
    </source>
</reference>
<protein>
    <submittedName>
        <fullName evidence="11">Amino acid ABC transporter membrane protein 2, PAAT family</fullName>
    </submittedName>
</protein>
<evidence type="ECO:0000256" key="2">
    <source>
        <dbReference type="ARBA" id="ARBA00010072"/>
    </source>
</evidence>
<feature type="transmembrane region" description="Helical" evidence="9">
    <location>
        <begin position="126"/>
        <end position="144"/>
    </location>
</feature>
<evidence type="ECO:0000256" key="8">
    <source>
        <dbReference type="ARBA" id="ARBA00023136"/>
    </source>
</evidence>
<evidence type="ECO:0000259" key="10">
    <source>
        <dbReference type="PROSITE" id="PS50928"/>
    </source>
</evidence>
<evidence type="ECO:0000256" key="5">
    <source>
        <dbReference type="ARBA" id="ARBA00022692"/>
    </source>
</evidence>
<keyword evidence="3 9" id="KW-0813">Transport</keyword>
<keyword evidence="8 9" id="KW-0472">Membrane</keyword>
<accession>A0A1G7S3X4</accession>
<dbReference type="GO" id="GO:0022857">
    <property type="term" value="F:transmembrane transporter activity"/>
    <property type="evidence" value="ECO:0007669"/>
    <property type="project" value="InterPro"/>
</dbReference>
<evidence type="ECO:0000256" key="1">
    <source>
        <dbReference type="ARBA" id="ARBA00004429"/>
    </source>
</evidence>
<evidence type="ECO:0000256" key="6">
    <source>
        <dbReference type="ARBA" id="ARBA00022970"/>
    </source>
</evidence>
<dbReference type="InterPro" id="IPR043429">
    <property type="entry name" value="ArtM/GltK/GlnP/TcyL/YhdX-like"/>
</dbReference>
<dbReference type="Pfam" id="PF00528">
    <property type="entry name" value="BPD_transp_1"/>
    <property type="match status" value="1"/>
</dbReference>
<feature type="transmembrane region" description="Helical" evidence="9">
    <location>
        <begin position="164"/>
        <end position="186"/>
    </location>
</feature>
<dbReference type="PANTHER" id="PTHR30614">
    <property type="entry name" value="MEMBRANE COMPONENT OF AMINO ACID ABC TRANSPORTER"/>
    <property type="match status" value="1"/>
</dbReference>
<dbReference type="Gene3D" id="1.10.3720.10">
    <property type="entry name" value="MetI-like"/>
    <property type="match status" value="1"/>
</dbReference>
<feature type="domain" description="ABC transmembrane type-1" evidence="10">
    <location>
        <begin position="162"/>
        <end position="351"/>
    </location>
</feature>
<dbReference type="GO" id="GO:0006865">
    <property type="term" value="P:amino acid transport"/>
    <property type="evidence" value="ECO:0007669"/>
    <property type="project" value="UniProtKB-KW"/>
</dbReference>
<dbReference type="PROSITE" id="PS50928">
    <property type="entry name" value="ABC_TM1"/>
    <property type="match status" value="1"/>
</dbReference>
<feature type="transmembrane region" description="Helical" evidence="9">
    <location>
        <begin position="307"/>
        <end position="325"/>
    </location>
</feature>
<evidence type="ECO:0000313" key="11">
    <source>
        <dbReference type="EMBL" id="SDG17149.1"/>
    </source>
</evidence>
<feature type="transmembrane region" description="Helical" evidence="9">
    <location>
        <begin position="101"/>
        <end position="119"/>
    </location>
</feature>
<sequence>MSKLTLNTTPVDARPAPKRSIGAIAWLRANLFQGPINSVLSLLAIWALIAGLTPLIQWAIIDADWIGTSREACSSGGACWVFISARFEQFIYGFYPSELRWRVDLTFVLFAVMIAWLALPRLPAKKLAAVLTLAVFPIVAFYLLHGGLFGMPTVPTHRWGGLMLTLVLAVVGIVAALPIGIVLALGRQSKMPIVKSISVVFIEFWRGVPLITVLFMASVMLPLFVPTEVDMDKLVRALIGITLFQSAYMAEVVRGGLQAIPKGQEEAAAALGMGYWKRMGLIVLPQALKMMIPGIVNTFIALFKDTSLVLIIGLFDLLAIVQAALADADWLGYSIEGYVFVAFVFWIFCFGMSRYSQYLERKLHTGH</sequence>
<organism evidence="11 12">
    <name type="scientific">Onishia taeanensis</name>
    <dbReference type="NCBI Taxonomy" id="284577"/>
    <lineage>
        <taxon>Bacteria</taxon>
        <taxon>Pseudomonadati</taxon>
        <taxon>Pseudomonadota</taxon>
        <taxon>Gammaproteobacteria</taxon>
        <taxon>Oceanospirillales</taxon>
        <taxon>Halomonadaceae</taxon>
        <taxon>Onishia</taxon>
    </lineage>
</organism>
<evidence type="ECO:0000256" key="7">
    <source>
        <dbReference type="ARBA" id="ARBA00022989"/>
    </source>
</evidence>
<dbReference type="AlphaFoldDB" id="A0A1G7S3X4"/>
<dbReference type="Proteomes" id="UP000198641">
    <property type="component" value="Unassembled WGS sequence"/>
</dbReference>
<dbReference type="EMBL" id="FNCI01000005">
    <property type="protein sequence ID" value="SDG17149.1"/>
    <property type="molecule type" value="Genomic_DNA"/>
</dbReference>